<dbReference type="Proteomes" id="UP000384372">
    <property type="component" value="Unassembled WGS sequence"/>
</dbReference>
<organism evidence="2 3">
    <name type="scientific">Segatella copri</name>
    <dbReference type="NCBI Taxonomy" id="165179"/>
    <lineage>
        <taxon>Bacteria</taxon>
        <taxon>Pseudomonadati</taxon>
        <taxon>Bacteroidota</taxon>
        <taxon>Bacteroidia</taxon>
        <taxon>Bacteroidales</taxon>
        <taxon>Prevotellaceae</taxon>
        <taxon>Segatella</taxon>
    </lineage>
</organism>
<accession>A0A6A7WCR0</accession>
<dbReference type="RefSeq" id="WP_158463900.1">
    <property type="nucleotide sequence ID" value="NZ_VZAD01000072.1"/>
</dbReference>
<gene>
    <name evidence="2" type="ORF">F7D20_09920</name>
</gene>
<keyword evidence="1" id="KW-0472">Membrane</keyword>
<dbReference type="AlphaFoldDB" id="A0A6A7WCR0"/>
<evidence type="ECO:0000313" key="2">
    <source>
        <dbReference type="EMBL" id="MQP12267.1"/>
    </source>
</evidence>
<sequence>MTVIELITCIRLHKKVTLVIFVLALIVGKIVSVSIGMHGVGTFDGEKNDILRRRNYLIGKLVTTPQIVMEEMPGGMSAQFQGEWAMYSCSMFAAALTNIAKIYPRQKEVSLGYVDKLIGIVMSSEIREYDRKRWWGEDALESLDGDHSHVSYLSILAWMMGEYKELGGDNKYDDLYGKICCTLNRRMLDAEALNLPTYPNEPIYVPDMLVAVVALSHYAELNDGRYQDTVNRWIEKAKTDWLDAKTGLLVSFLDNTGAHQIGDMPVKGSYSALNCYYLSLIDKSFAKEQYERLKHYFYQSSPISGLKEYHDRFFLFGMDADAGPIIANLSPSGTAFMVGSATYFGDFDVRRNLLKTAEIAGSTFYGFTKNHYLLANFALVGEAVMLAMRTNVE</sequence>
<evidence type="ECO:0000313" key="3">
    <source>
        <dbReference type="Proteomes" id="UP000384372"/>
    </source>
</evidence>
<dbReference type="EMBL" id="VZAD01000072">
    <property type="protein sequence ID" value="MQP12267.1"/>
    <property type="molecule type" value="Genomic_DNA"/>
</dbReference>
<proteinExistence type="predicted"/>
<evidence type="ECO:0008006" key="4">
    <source>
        <dbReference type="Google" id="ProtNLM"/>
    </source>
</evidence>
<keyword evidence="3" id="KW-1185">Reference proteome</keyword>
<dbReference type="OrthoDB" id="1086636at2"/>
<feature type="transmembrane region" description="Helical" evidence="1">
    <location>
        <begin position="16"/>
        <end position="37"/>
    </location>
</feature>
<reference evidence="2 3" key="1">
    <citation type="submission" date="2019-09" db="EMBL/GenBank/DDBJ databases">
        <title>Distinct polysaccharide growth profiles of human intestinal Prevotella copri isolates.</title>
        <authorList>
            <person name="Fehlner-Peach H."/>
            <person name="Magnabosco C."/>
            <person name="Raghavan V."/>
            <person name="Scher J.U."/>
            <person name="Tett A."/>
            <person name="Cox L.M."/>
            <person name="Gottsegen C."/>
            <person name="Watters A."/>
            <person name="Wiltshire- Gordon J.D."/>
            <person name="Segata N."/>
            <person name="Bonneau R."/>
            <person name="Littman D.R."/>
        </authorList>
    </citation>
    <scope>NUCLEOTIDE SEQUENCE [LARGE SCALE GENOMIC DNA]</scope>
    <source>
        <strain evidence="3">iAQ1173</strain>
    </source>
</reference>
<name>A0A6A7WCR0_9BACT</name>
<protein>
    <recommendedName>
        <fullName evidence="4">Glycoside hydrolase family 88 protein</fullName>
    </recommendedName>
</protein>
<evidence type="ECO:0000256" key="1">
    <source>
        <dbReference type="SAM" id="Phobius"/>
    </source>
</evidence>
<keyword evidence="1" id="KW-1133">Transmembrane helix</keyword>
<keyword evidence="1" id="KW-0812">Transmembrane</keyword>
<comment type="caution">
    <text evidence="2">The sequence shown here is derived from an EMBL/GenBank/DDBJ whole genome shotgun (WGS) entry which is preliminary data.</text>
</comment>